<accession>A0A7S1U697</accession>
<feature type="signal peptide" evidence="6">
    <location>
        <begin position="1"/>
        <end position="23"/>
    </location>
</feature>
<dbReference type="Pfam" id="PF00254">
    <property type="entry name" value="FKBP_C"/>
    <property type="match status" value="1"/>
</dbReference>
<evidence type="ECO:0000256" key="2">
    <source>
        <dbReference type="ARBA" id="ARBA00013194"/>
    </source>
</evidence>
<dbReference type="PROSITE" id="PS50059">
    <property type="entry name" value="FKBP_PPIASE"/>
    <property type="match status" value="1"/>
</dbReference>
<keyword evidence="6" id="KW-0732">Signal</keyword>
<evidence type="ECO:0000256" key="4">
    <source>
        <dbReference type="ARBA" id="ARBA00023235"/>
    </source>
</evidence>
<sequence length="242" mass="25640">MLRSAGLCLVALALLPQQRPAWGWSVGPVGRRQLLRDLAGQALVGAAAAGVAPAGANAFGLPGFGGGAFPSAAGKPGFQTESGVKYYELTEGSGPTPQWGDTTIIKFTQYISRSANDEPVKIEDWNGNNYVFKHGNGRQLEGLEDGIHSMKIGTTRRIIVPARLAYTTNQVGPLPRSTANLQKLTTELDAMVNGGQIIFDVTLVNTFRDEADRGYYADETPAVDPNGVPINIIKGSASKDAL</sequence>
<name>A0A7S1U697_9STRA</name>
<dbReference type="InterPro" id="IPR001179">
    <property type="entry name" value="PPIase_FKBP_dom"/>
</dbReference>
<dbReference type="Gene3D" id="3.10.50.40">
    <property type="match status" value="1"/>
</dbReference>
<evidence type="ECO:0000256" key="3">
    <source>
        <dbReference type="ARBA" id="ARBA00023110"/>
    </source>
</evidence>
<organism evidence="8">
    <name type="scientific">Phaeomonas parva</name>
    <dbReference type="NCBI Taxonomy" id="124430"/>
    <lineage>
        <taxon>Eukaryota</taxon>
        <taxon>Sar</taxon>
        <taxon>Stramenopiles</taxon>
        <taxon>Ochrophyta</taxon>
        <taxon>Pinguiophyceae</taxon>
        <taxon>Pinguiochrysidales</taxon>
        <taxon>Pinguiochrysidaceae</taxon>
        <taxon>Phaeomonas</taxon>
    </lineage>
</organism>
<feature type="domain" description="PPIase FKBP-type" evidence="7">
    <location>
        <begin position="100"/>
        <end position="207"/>
    </location>
</feature>
<evidence type="ECO:0000256" key="6">
    <source>
        <dbReference type="SAM" id="SignalP"/>
    </source>
</evidence>
<reference evidence="8" key="1">
    <citation type="submission" date="2021-01" db="EMBL/GenBank/DDBJ databases">
        <authorList>
            <person name="Corre E."/>
            <person name="Pelletier E."/>
            <person name="Niang G."/>
            <person name="Scheremetjew M."/>
            <person name="Finn R."/>
            <person name="Kale V."/>
            <person name="Holt S."/>
            <person name="Cochrane G."/>
            <person name="Meng A."/>
            <person name="Brown T."/>
            <person name="Cohen L."/>
        </authorList>
    </citation>
    <scope>NUCLEOTIDE SEQUENCE</scope>
    <source>
        <strain evidence="8">CCMP2877</strain>
    </source>
</reference>
<dbReference type="AlphaFoldDB" id="A0A7S1U697"/>
<dbReference type="PANTHER" id="PTHR43811">
    <property type="entry name" value="FKBP-TYPE PEPTIDYL-PROLYL CIS-TRANS ISOMERASE FKPA"/>
    <property type="match status" value="1"/>
</dbReference>
<evidence type="ECO:0000313" key="8">
    <source>
        <dbReference type="EMBL" id="CAD9258394.1"/>
    </source>
</evidence>
<proteinExistence type="predicted"/>
<evidence type="ECO:0000259" key="7">
    <source>
        <dbReference type="PROSITE" id="PS50059"/>
    </source>
</evidence>
<feature type="chain" id="PRO_5030739804" description="peptidylprolyl isomerase" evidence="6">
    <location>
        <begin position="24"/>
        <end position="242"/>
    </location>
</feature>
<dbReference type="GO" id="GO:0003755">
    <property type="term" value="F:peptidyl-prolyl cis-trans isomerase activity"/>
    <property type="evidence" value="ECO:0007669"/>
    <property type="project" value="UniProtKB-KW"/>
</dbReference>
<comment type="catalytic activity">
    <reaction evidence="1 5">
        <text>[protein]-peptidylproline (omega=180) = [protein]-peptidylproline (omega=0)</text>
        <dbReference type="Rhea" id="RHEA:16237"/>
        <dbReference type="Rhea" id="RHEA-COMP:10747"/>
        <dbReference type="Rhea" id="RHEA-COMP:10748"/>
        <dbReference type="ChEBI" id="CHEBI:83833"/>
        <dbReference type="ChEBI" id="CHEBI:83834"/>
        <dbReference type="EC" id="5.2.1.8"/>
    </reaction>
</comment>
<dbReference type="InterPro" id="IPR046357">
    <property type="entry name" value="PPIase_dom_sf"/>
</dbReference>
<dbReference type="SUPFAM" id="SSF54534">
    <property type="entry name" value="FKBP-like"/>
    <property type="match status" value="1"/>
</dbReference>
<keyword evidence="3 5" id="KW-0697">Rotamase</keyword>
<dbReference type="PROSITE" id="PS51318">
    <property type="entry name" value="TAT"/>
    <property type="match status" value="1"/>
</dbReference>
<keyword evidence="4 5" id="KW-0413">Isomerase</keyword>
<evidence type="ECO:0000256" key="1">
    <source>
        <dbReference type="ARBA" id="ARBA00000971"/>
    </source>
</evidence>
<gene>
    <name evidence="8" type="ORF">PPAR1163_LOCUS16766</name>
</gene>
<dbReference type="PANTHER" id="PTHR43811:SF19">
    <property type="entry name" value="39 KDA FK506-BINDING NUCLEAR PROTEIN"/>
    <property type="match status" value="1"/>
</dbReference>
<evidence type="ECO:0000256" key="5">
    <source>
        <dbReference type="PROSITE-ProRule" id="PRU00277"/>
    </source>
</evidence>
<dbReference type="InterPro" id="IPR006311">
    <property type="entry name" value="TAT_signal"/>
</dbReference>
<protein>
    <recommendedName>
        <fullName evidence="2 5">peptidylprolyl isomerase</fullName>
        <ecNumber evidence="2 5">5.2.1.8</ecNumber>
    </recommendedName>
</protein>
<dbReference type="EC" id="5.2.1.8" evidence="2 5"/>
<dbReference type="EMBL" id="HBGJ01026265">
    <property type="protein sequence ID" value="CAD9258394.1"/>
    <property type="molecule type" value="Transcribed_RNA"/>
</dbReference>